<keyword evidence="1" id="KW-0472">Membrane</keyword>
<gene>
    <name evidence="2" type="ORF">THC_1451</name>
</gene>
<dbReference type="STRING" id="1653476.THC_1451"/>
<organism evidence="2 3">
    <name type="scientific">Caldimicrobium thiodismutans</name>
    <dbReference type="NCBI Taxonomy" id="1653476"/>
    <lineage>
        <taxon>Bacteria</taxon>
        <taxon>Pseudomonadati</taxon>
        <taxon>Thermodesulfobacteriota</taxon>
        <taxon>Thermodesulfobacteria</taxon>
        <taxon>Thermodesulfobacteriales</taxon>
        <taxon>Thermodesulfobacteriaceae</taxon>
        <taxon>Caldimicrobium</taxon>
    </lineage>
</organism>
<protein>
    <recommendedName>
        <fullName evidence="4">DUF58 domain-containing protein</fullName>
    </recommendedName>
</protein>
<keyword evidence="1" id="KW-0812">Transmembrane</keyword>
<dbReference type="Proteomes" id="UP000068196">
    <property type="component" value="Chromosome"/>
</dbReference>
<name>A0A0U5AWQ7_9BACT</name>
<sequence length="304" mass="34556">MKASLKITKAGLLYTLLSIFIGIAAVNTGNNLLFIMISLLLSFMWLSGVFGRANLLGLESEVILPKEIYAKGKAFFFLRIRKKRSGLWRIKMPSFLLRLSINIRDSAGVERKIFSKIGLLEREREILIDAVFEKRGRYEVSTVEISSLFPIGFFIRSIKYEPKREFLVFPEPKKCQSLSEFERKVLKGENRGFQDLGTAQFEGLSDYTAGVPKKFIAWKSLAKWEELRRKIFAEELTSPKIFDVLKLPASSLEDKLSCAVYLILEVTKRGSPVGMRLGKESFPVGTGEAHKLKLLKALALYEEK</sequence>
<evidence type="ECO:0000256" key="1">
    <source>
        <dbReference type="SAM" id="Phobius"/>
    </source>
</evidence>
<dbReference type="OrthoDB" id="9778037at2"/>
<reference evidence="2 3" key="1">
    <citation type="journal article" date="2016" name="Int. J. Syst. Evol. Microbiol.">
        <title>Caldimicrobium thiodismutans sp. nov., a sulfur-disproportionating bacterium isolated from a hot spring, and emended description of the genus Caldimicrobium.</title>
        <authorList>
            <person name="Kojima H."/>
            <person name="Umezawa K."/>
            <person name="Fukui M."/>
        </authorList>
    </citation>
    <scope>NUCLEOTIDE SEQUENCE [LARGE SCALE GENOMIC DNA]</scope>
    <source>
        <strain evidence="2 3">TF1</strain>
    </source>
</reference>
<dbReference type="EMBL" id="AP014945">
    <property type="protein sequence ID" value="BAU23816.1"/>
    <property type="molecule type" value="Genomic_DNA"/>
</dbReference>
<evidence type="ECO:0000313" key="2">
    <source>
        <dbReference type="EMBL" id="BAU23816.1"/>
    </source>
</evidence>
<dbReference type="PANTHER" id="PTHR34351:SF1">
    <property type="entry name" value="SLR1927 PROTEIN"/>
    <property type="match status" value="1"/>
</dbReference>
<keyword evidence="3" id="KW-1185">Reference proteome</keyword>
<proteinExistence type="predicted"/>
<evidence type="ECO:0008006" key="4">
    <source>
        <dbReference type="Google" id="ProtNLM"/>
    </source>
</evidence>
<reference evidence="3" key="2">
    <citation type="journal article" date="2016" name="Int. J. Syst. Evol. Microbiol.">
        <title>Caldimicrobium thiodismutans sp. nov., a sulfur-disproportionating bacterium isolated from a hot spring.</title>
        <authorList>
            <person name="Kojima H."/>
            <person name="Umezawa K."/>
            <person name="Fukui M."/>
        </authorList>
    </citation>
    <scope>NUCLEOTIDE SEQUENCE [LARGE SCALE GENOMIC DNA]</scope>
    <source>
        <strain evidence="3">TF1</strain>
    </source>
</reference>
<keyword evidence="1" id="KW-1133">Transmembrane helix</keyword>
<accession>A0A0U5AWQ7</accession>
<dbReference type="AlphaFoldDB" id="A0A0U5AWQ7"/>
<evidence type="ECO:0000313" key="3">
    <source>
        <dbReference type="Proteomes" id="UP000068196"/>
    </source>
</evidence>
<dbReference type="KEGG" id="cthi:THC_1451"/>
<dbReference type="RefSeq" id="WP_148638841.1">
    <property type="nucleotide sequence ID" value="NZ_AP014945.1"/>
</dbReference>
<feature type="transmembrane region" description="Helical" evidence="1">
    <location>
        <begin position="7"/>
        <end position="26"/>
    </location>
</feature>
<dbReference type="PANTHER" id="PTHR34351">
    <property type="entry name" value="SLR1927 PROTEIN-RELATED"/>
    <property type="match status" value="1"/>
</dbReference>